<reference evidence="1" key="1">
    <citation type="journal article" date="2020" name="Stud. Mycol.">
        <title>101 Dothideomycetes genomes: a test case for predicting lifestyles and emergence of pathogens.</title>
        <authorList>
            <person name="Haridas S."/>
            <person name="Albert R."/>
            <person name="Binder M."/>
            <person name="Bloem J."/>
            <person name="Labutti K."/>
            <person name="Salamov A."/>
            <person name="Andreopoulos B."/>
            <person name="Baker S."/>
            <person name="Barry K."/>
            <person name="Bills G."/>
            <person name="Bluhm B."/>
            <person name="Cannon C."/>
            <person name="Castanera R."/>
            <person name="Culley D."/>
            <person name="Daum C."/>
            <person name="Ezra D."/>
            <person name="Gonzalez J."/>
            <person name="Henrissat B."/>
            <person name="Kuo A."/>
            <person name="Liang C."/>
            <person name="Lipzen A."/>
            <person name="Lutzoni F."/>
            <person name="Magnuson J."/>
            <person name="Mondo S."/>
            <person name="Nolan M."/>
            <person name="Ohm R."/>
            <person name="Pangilinan J."/>
            <person name="Park H.-J."/>
            <person name="Ramirez L."/>
            <person name="Alfaro M."/>
            <person name="Sun H."/>
            <person name="Tritt A."/>
            <person name="Yoshinaga Y."/>
            <person name="Zwiers L.-H."/>
            <person name="Turgeon B."/>
            <person name="Goodwin S."/>
            <person name="Spatafora J."/>
            <person name="Crous P."/>
            <person name="Grigoriev I."/>
        </authorList>
    </citation>
    <scope>NUCLEOTIDE SEQUENCE</scope>
    <source>
        <strain evidence="1">CBS 119687</strain>
    </source>
</reference>
<dbReference type="Gene3D" id="1.10.10.10">
    <property type="entry name" value="Winged helix-like DNA-binding domain superfamily/Winged helix DNA-binding domain"/>
    <property type="match status" value="1"/>
</dbReference>
<dbReference type="Proteomes" id="UP000799771">
    <property type="component" value="Unassembled WGS sequence"/>
</dbReference>
<sequence length="98" mass="11322">MALTTPQRDVVLHHLHRLTSTRQHPKTICPSEVARAFSAQELGVLNASEWRQTMDDVRSVVWQLREDGELEVLQRGEVIDVERLEDVRGPMRVRAVLR</sequence>
<gene>
    <name evidence="1" type="ORF">P153DRAFT_299573</name>
</gene>
<organism evidence="1 2">
    <name type="scientific">Dothidotthia symphoricarpi CBS 119687</name>
    <dbReference type="NCBI Taxonomy" id="1392245"/>
    <lineage>
        <taxon>Eukaryota</taxon>
        <taxon>Fungi</taxon>
        <taxon>Dikarya</taxon>
        <taxon>Ascomycota</taxon>
        <taxon>Pezizomycotina</taxon>
        <taxon>Dothideomycetes</taxon>
        <taxon>Pleosporomycetidae</taxon>
        <taxon>Pleosporales</taxon>
        <taxon>Dothidotthiaceae</taxon>
        <taxon>Dothidotthia</taxon>
    </lineage>
</organism>
<evidence type="ECO:0008006" key="3">
    <source>
        <dbReference type="Google" id="ProtNLM"/>
    </source>
</evidence>
<protein>
    <recommendedName>
        <fullName evidence="3">DUF3253 domain-containing protein</fullName>
    </recommendedName>
</protein>
<dbReference type="OrthoDB" id="2563170at2759"/>
<name>A0A6A6A488_9PLEO</name>
<keyword evidence="2" id="KW-1185">Reference proteome</keyword>
<dbReference type="AlphaFoldDB" id="A0A6A6A488"/>
<dbReference type="GeneID" id="54404717"/>
<dbReference type="RefSeq" id="XP_033520326.1">
    <property type="nucleotide sequence ID" value="XM_033664285.1"/>
</dbReference>
<dbReference type="SUPFAM" id="SSF46785">
    <property type="entry name" value="Winged helix' DNA-binding domain"/>
    <property type="match status" value="1"/>
</dbReference>
<dbReference type="InterPro" id="IPR036388">
    <property type="entry name" value="WH-like_DNA-bd_sf"/>
</dbReference>
<dbReference type="InterPro" id="IPR036390">
    <property type="entry name" value="WH_DNA-bd_sf"/>
</dbReference>
<dbReference type="EMBL" id="ML977515">
    <property type="protein sequence ID" value="KAF2125934.1"/>
    <property type="molecule type" value="Genomic_DNA"/>
</dbReference>
<proteinExistence type="predicted"/>
<dbReference type="Pfam" id="PF11625">
    <property type="entry name" value="DUF3253"/>
    <property type="match status" value="1"/>
</dbReference>
<dbReference type="InterPro" id="IPR021660">
    <property type="entry name" value="DUF3253"/>
</dbReference>
<evidence type="ECO:0000313" key="2">
    <source>
        <dbReference type="Proteomes" id="UP000799771"/>
    </source>
</evidence>
<evidence type="ECO:0000313" key="1">
    <source>
        <dbReference type="EMBL" id="KAF2125934.1"/>
    </source>
</evidence>
<accession>A0A6A6A488</accession>